<protein>
    <submittedName>
        <fullName evidence="1">Uncharacterized protein</fullName>
    </submittedName>
</protein>
<reference evidence="1" key="1">
    <citation type="journal article" date="2009" name="J. Bacteriol.">
        <title>Comparative genomics of the IncA/C multidrug resistance plasmid family.</title>
        <authorList>
            <person name="Fricke W.F."/>
            <person name="Welch T.J."/>
            <person name="McDermott P.F."/>
            <person name="Mammel M.K."/>
            <person name="LeClerc J.E."/>
            <person name="White D.G."/>
            <person name="Cebula T.A."/>
            <person name="Ravel J."/>
        </authorList>
    </citation>
    <scope>NUCLEOTIDE SEQUENCE</scope>
    <source>
        <strain evidence="1">D7-3</strain>
        <plasmid evidence="1">pRAx</plasmid>
    </source>
</reference>
<name>C6G9S3_ECOLX</name>
<organism evidence="1">
    <name type="scientific">Escherichia coli</name>
    <dbReference type="NCBI Taxonomy" id="562"/>
    <lineage>
        <taxon>Bacteria</taxon>
        <taxon>Pseudomonadati</taxon>
        <taxon>Pseudomonadota</taxon>
        <taxon>Gammaproteobacteria</taxon>
        <taxon>Enterobacterales</taxon>
        <taxon>Enterobacteriaceae</taxon>
        <taxon>Escherichia</taxon>
    </lineage>
</organism>
<evidence type="ECO:0000313" key="1">
    <source>
        <dbReference type="EMBL" id="ACN66853.1"/>
    </source>
</evidence>
<dbReference type="AlphaFoldDB" id="C6G9S3"/>
<sequence>MAADIIKAINFLFFIFLDSLFNIKQQFFLRSISFPVTLELEKWMLRVKPFKFVDADVEFFHSRASAFRQETYLDSLYS</sequence>
<dbReference type="RefSeq" id="WP_012766386.1">
    <property type="nucleotide sequence ID" value="NC_012886.1"/>
</dbReference>
<keyword evidence="1" id="KW-0614">Plasmid</keyword>
<accession>C6G9S3</accession>
<geneLocation type="plasmid" evidence="1">
    <name>pRAx</name>
</geneLocation>
<dbReference type="EMBL" id="FJ705806">
    <property type="protein sequence ID" value="ACN66853.1"/>
    <property type="molecule type" value="Genomic_DNA"/>
</dbReference>
<gene>
    <name evidence="1" type="ORF">pRAx_0036</name>
</gene>
<proteinExistence type="predicted"/>